<dbReference type="Proteomes" id="UP000711736">
    <property type="component" value="Unassembled WGS sequence"/>
</dbReference>
<organism evidence="1 2">
    <name type="scientific">Bifidobacterium colobi</name>
    <dbReference type="NCBI Taxonomy" id="2809026"/>
    <lineage>
        <taxon>Bacteria</taxon>
        <taxon>Bacillati</taxon>
        <taxon>Actinomycetota</taxon>
        <taxon>Actinomycetes</taxon>
        <taxon>Bifidobacteriales</taxon>
        <taxon>Bifidobacteriaceae</taxon>
        <taxon>Bifidobacterium</taxon>
    </lineage>
</organism>
<reference evidence="1 2" key="1">
    <citation type="journal article" date="2021" name="Environ. Microbiol.">
        <title>Genetic insights into the dark matter of the mammalian gut microbiota through targeted genome reconstruction.</title>
        <authorList>
            <person name="Lugli G.A."/>
            <person name="Alessandri G."/>
            <person name="Milani C."/>
            <person name="Viappiani A."/>
            <person name="Fontana F."/>
            <person name="Tarracchini C."/>
            <person name="Mancabelli L."/>
            <person name="Argentini C."/>
            <person name="Ruiz L."/>
            <person name="Margolles A."/>
            <person name="van Sinderen D."/>
            <person name="Turroni F."/>
            <person name="Ventura M."/>
        </authorList>
    </citation>
    <scope>NUCLEOTIDE SEQUENCE [LARGE SCALE GENOMIC DNA]</scope>
    <source>
        <strain evidence="1 2">LC6</strain>
    </source>
</reference>
<dbReference type="EMBL" id="JAFEJU010000003">
    <property type="protein sequence ID" value="MBT1175090.1"/>
    <property type="molecule type" value="Genomic_DNA"/>
</dbReference>
<accession>A0ABS5UVP8</accession>
<evidence type="ECO:0000313" key="1">
    <source>
        <dbReference type="EMBL" id="MBT1175090.1"/>
    </source>
</evidence>
<dbReference type="RefSeq" id="WP_214376295.1">
    <property type="nucleotide sequence ID" value="NZ_JAFEJU010000003.1"/>
</dbReference>
<name>A0ABS5UVP8_9BIFI</name>
<proteinExistence type="predicted"/>
<keyword evidence="2" id="KW-1185">Reference proteome</keyword>
<protein>
    <submittedName>
        <fullName evidence="1">Uncharacterized protein</fullName>
    </submittedName>
</protein>
<gene>
    <name evidence="1" type="ORF">JS530_06180</name>
</gene>
<evidence type="ECO:0000313" key="2">
    <source>
        <dbReference type="Proteomes" id="UP000711736"/>
    </source>
</evidence>
<sequence length="60" mass="6635">MNAHRLLVIALAVLGALYAMLLFVSSLAAPLGLVLTTVSLILVSTRYAWRPKFLAFFDRE</sequence>
<comment type="caution">
    <text evidence="1">The sequence shown here is derived from an EMBL/GenBank/DDBJ whole genome shotgun (WGS) entry which is preliminary data.</text>
</comment>